<evidence type="ECO:0000313" key="1">
    <source>
        <dbReference type="EMBL" id="KAD3066834.1"/>
    </source>
</evidence>
<gene>
    <name evidence="1" type="ORF">E3N88_34714</name>
</gene>
<sequence length="312" mass="35094">MDSTLDLNTFDSLIASYNEESFVALEIEVYPMNDDPIITVDEEHVYVPNLPLLREECYEIPSNGGCDVKPTVGATYGSWSDVLRMYKNYAECSSFSTTSRCESSNASLKVNSSGANTLVQFILCYDTSIESQRYMQRLAEVNRIVRIPDDYISKRWMKDVLPKRIFEIQYCYDVDNSSESLLRNEIFGLISNCVDSLQNDYDGLAVLANIVRELSSNQSSDPVDSISKFSNVEDIQNLVGGSLDVDLQCSNPQGIRNKGCGKSRHLIGAGEKAVDKSLRTPRRCRTCQKYVTGHDSRNCKKKRTEVVDVTDE</sequence>
<evidence type="ECO:0000313" key="2">
    <source>
        <dbReference type="Proteomes" id="UP000326396"/>
    </source>
</evidence>
<keyword evidence="2" id="KW-1185">Reference proteome</keyword>
<dbReference type="EMBL" id="SZYD01000017">
    <property type="protein sequence ID" value="KAD3066834.1"/>
    <property type="molecule type" value="Genomic_DNA"/>
</dbReference>
<comment type="caution">
    <text evidence="1">The sequence shown here is derived from an EMBL/GenBank/DDBJ whole genome shotgun (WGS) entry which is preliminary data.</text>
</comment>
<reference evidence="1 2" key="1">
    <citation type="submission" date="2019-05" db="EMBL/GenBank/DDBJ databases">
        <title>Mikania micrantha, genome provides insights into the molecular mechanism of rapid growth.</title>
        <authorList>
            <person name="Liu B."/>
        </authorList>
    </citation>
    <scope>NUCLEOTIDE SEQUENCE [LARGE SCALE GENOMIC DNA]</scope>
    <source>
        <strain evidence="1">NLD-2019</strain>
        <tissue evidence="1">Leaf</tissue>
    </source>
</reference>
<accession>A0A5N6LYY2</accession>
<dbReference type="PANTHER" id="PTHR47718:SF12">
    <property type="entry name" value="PROTEIN FAR1-RELATED SEQUENCE"/>
    <property type="match status" value="1"/>
</dbReference>
<dbReference type="OrthoDB" id="1736678at2759"/>
<name>A0A5N6LYY2_9ASTR</name>
<dbReference type="PANTHER" id="PTHR47718">
    <property type="entry name" value="OS01G0519700 PROTEIN"/>
    <property type="match status" value="1"/>
</dbReference>
<dbReference type="Proteomes" id="UP000326396">
    <property type="component" value="Linkage Group LG7"/>
</dbReference>
<organism evidence="1 2">
    <name type="scientific">Mikania micrantha</name>
    <name type="common">bitter vine</name>
    <dbReference type="NCBI Taxonomy" id="192012"/>
    <lineage>
        <taxon>Eukaryota</taxon>
        <taxon>Viridiplantae</taxon>
        <taxon>Streptophyta</taxon>
        <taxon>Embryophyta</taxon>
        <taxon>Tracheophyta</taxon>
        <taxon>Spermatophyta</taxon>
        <taxon>Magnoliopsida</taxon>
        <taxon>eudicotyledons</taxon>
        <taxon>Gunneridae</taxon>
        <taxon>Pentapetalae</taxon>
        <taxon>asterids</taxon>
        <taxon>campanulids</taxon>
        <taxon>Asterales</taxon>
        <taxon>Asteraceae</taxon>
        <taxon>Asteroideae</taxon>
        <taxon>Heliantheae alliance</taxon>
        <taxon>Eupatorieae</taxon>
        <taxon>Mikania</taxon>
    </lineage>
</organism>
<proteinExistence type="predicted"/>
<dbReference type="AlphaFoldDB" id="A0A5N6LYY2"/>
<evidence type="ECO:0008006" key="3">
    <source>
        <dbReference type="Google" id="ProtNLM"/>
    </source>
</evidence>
<protein>
    <recommendedName>
        <fullName evidence="3">Protein FAR1-RELATED SEQUENCE</fullName>
    </recommendedName>
</protein>